<evidence type="ECO:0000313" key="3">
    <source>
        <dbReference type="Proteomes" id="UP000448867"/>
    </source>
</evidence>
<comment type="caution">
    <text evidence="2">The sequence shown here is derived from an EMBL/GenBank/DDBJ whole genome shotgun (WGS) entry which is preliminary data.</text>
</comment>
<evidence type="ECO:0000313" key="2">
    <source>
        <dbReference type="EMBL" id="MRX72067.1"/>
    </source>
</evidence>
<dbReference type="InterPro" id="IPR025623">
    <property type="entry name" value="YusW"/>
</dbReference>
<accession>A0A7X2LZL1</accession>
<feature type="chain" id="PRO_5030529647" description="DUF2993 domain-containing protein" evidence="1">
    <location>
        <begin position="25"/>
        <end position="266"/>
    </location>
</feature>
<sequence length="266" mass="29410">MKKKLASIALAASLALTAAGGASAQEVKQPQAAAQQAVTVDSLWKYVSSFKGTVTLKDEKYDVNYQEKNGKVDIKINREKGNEKFEVTSEASIKRIQQFVDDLQLDRSTTKEEVISRLSNALGVKPSEVLRAKADIGFSNTADLTFSYKKGEKTAVLNPYDIRGLEIDILSANGDYYRLKLNVRGENVGAVIEKKMNGEAKTLKGLHAIFEMYKVKDILIPNANTTWNGYLDLVSDVLGMKVTDITNADVTIKLENNTKADLHFKR</sequence>
<dbReference type="Proteomes" id="UP000448867">
    <property type="component" value="Unassembled WGS sequence"/>
</dbReference>
<protein>
    <recommendedName>
        <fullName evidence="4">DUF2993 domain-containing protein</fullName>
    </recommendedName>
</protein>
<dbReference type="EMBL" id="WKKI01000010">
    <property type="protein sequence ID" value="MRX72067.1"/>
    <property type="molecule type" value="Genomic_DNA"/>
</dbReference>
<keyword evidence="1" id="KW-0732">Signal</keyword>
<evidence type="ECO:0008006" key="4">
    <source>
        <dbReference type="Google" id="ProtNLM"/>
    </source>
</evidence>
<dbReference type="AlphaFoldDB" id="A0A7X2LZL1"/>
<proteinExistence type="predicted"/>
<dbReference type="Pfam" id="PF14039">
    <property type="entry name" value="YusW"/>
    <property type="match status" value="1"/>
</dbReference>
<name>A0A7X2LZL1_9BACI</name>
<keyword evidence="3" id="KW-1185">Reference proteome</keyword>
<feature type="signal peptide" evidence="1">
    <location>
        <begin position="1"/>
        <end position="24"/>
    </location>
</feature>
<dbReference type="RefSeq" id="WP_154307200.1">
    <property type="nucleotide sequence ID" value="NZ_WKKI01000010.1"/>
</dbReference>
<evidence type="ECO:0000256" key="1">
    <source>
        <dbReference type="SAM" id="SignalP"/>
    </source>
</evidence>
<organism evidence="2 3">
    <name type="scientific">Metabacillus lacus</name>
    <dbReference type="NCBI Taxonomy" id="1983721"/>
    <lineage>
        <taxon>Bacteria</taxon>
        <taxon>Bacillati</taxon>
        <taxon>Bacillota</taxon>
        <taxon>Bacilli</taxon>
        <taxon>Bacillales</taxon>
        <taxon>Bacillaceae</taxon>
        <taxon>Metabacillus</taxon>
    </lineage>
</organism>
<gene>
    <name evidence="2" type="ORF">GJU40_07765</name>
</gene>
<reference evidence="2 3" key="1">
    <citation type="submission" date="2019-11" db="EMBL/GenBank/DDBJ databases">
        <title>Bacillus lacus genome.</title>
        <authorList>
            <person name="Allen C.J."/>
            <person name="Newman J.D."/>
        </authorList>
    </citation>
    <scope>NUCLEOTIDE SEQUENCE [LARGE SCALE GENOMIC DNA]</scope>
    <source>
        <strain evidence="2 3">KCTC 33946</strain>
    </source>
</reference>
<dbReference type="OrthoDB" id="2854142at2"/>